<dbReference type="InterPro" id="IPR000212">
    <property type="entry name" value="DNA_helicase_UvrD/REP"/>
</dbReference>
<proteinExistence type="inferred from homology"/>
<dbReference type="Pfam" id="PF00580">
    <property type="entry name" value="UvrD-helicase"/>
    <property type="match status" value="1"/>
</dbReference>
<dbReference type="SUPFAM" id="SSF52540">
    <property type="entry name" value="P-loop containing nucleoside triphosphate hydrolases"/>
    <property type="match status" value="1"/>
</dbReference>
<evidence type="ECO:0000256" key="12">
    <source>
        <dbReference type="ARBA" id="ARBA00034617"/>
    </source>
</evidence>
<dbReference type="InterPro" id="IPR027417">
    <property type="entry name" value="P-loop_NTPase"/>
</dbReference>
<feature type="domain" description="UvrD-like helicase ATP-binding" evidence="16">
    <location>
        <begin position="35"/>
        <end position="347"/>
    </location>
</feature>
<dbReference type="PROSITE" id="PS51198">
    <property type="entry name" value="UVRD_HELICASE_ATP_BIND"/>
    <property type="match status" value="1"/>
</dbReference>
<keyword evidence="4" id="KW-0227">DNA damage</keyword>
<keyword evidence="6 15" id="KW-0347">Helicase</keyword>
<evidence type="ECO:0000256" key="6">
    <source>
        <dbReference type="ARBA" id="ARBA00022806"/>
    </source>
</evidence>
<evidence type="ECO:0000256" key="1">
    <source>
        <dbReference type="ARBA" id="ARBA00009922"/>
    </source>
</evidence>
<evidence type="ECO:0000259" key="16">
    <source>
        <dbReference type="PROSITE" id="PS51198"/>
    </source>
</evidence>
<dbReference type="InterPro" id="IPR013986">
    <property type="entry name" value="DExx_box_DNA_helicase_dom_sf"/>
</dbReference>
<dbReference type="Pfam" id="PF13361">
    <property type="entry name" value="UvrD_C"/>
    <property type="match status" value="1"/>
</dbReference>
<keyword evidence="19" id="KW-1185">Reference proteome</keyword>
<evidence type="ECO:0000256" key="14">
    <source>
        <dbReference type="ARBA" id="ARBA00048988"/>
    </source>
</evidence>
<dbReference type="GO" id="GO:0000725">
    <property type="term" value="P:recombinational repair"/>
    <property type="evidence" value="ECO:0007669"/>
    <property type="project" value="TreeGrafter"/>
</dbReference>
<evidence type="ECO:0000256" key="13">
    <source>
        <dbReference type="ARBA" id="ARBA00034808"/>
    </source>
</evidence>
<dbReference type="InterPro" id="IPR038726">
    <property type="entry name" value="PDDEXK_AddAB-type"/>
</dbReference>
<evidence type="ECO:0000256" key="5">
    <source>
        <dbReference type="ARBA" id="ARBA00022801"/>
    </source>
</evidence>
<dbReference type="GO" id="GO:0033202">
    <property type="term" value="C:DNA helicase complex"/>
    <property type="evidence" value="ECO:0007669"/>
    <property type="project" value="TreeGrafter"/>
</dbReference>
<protein>
    <recommendedName>
        <fullName evidence="13">DNA 3'-5' helicase</fullName>
        <ecNumber evidence="13">5.6.2.4</ecNumber>
    </recommendedName>
</protein>
<dbReference type="HOGENOM" id="CLU_004900_0_0_11"/>
<dbReference type="GO" id="GO:0005829">
    <property type="term" value="C:cytosol"/>
    <property type="evidence" value="ECO:0007669"/>
    <property type="project" value="TreeGrafter"/>
</dbReference>
<dbReference type="Gene3D" id="1.10.10.160">
    <property type="match status" value="1"/>
</dbReference>
<sequence length="1082" mass="116032">MSAGRGSIVGVNGRRTAAGTDARLVRTPVTGTPSFQWDSGARRLLAAPDGFRRVLGGPGTGKTALLASAASRRIAEGANPESVLILTTSRKAAEVLRADITHRLTTDPEEDPLPRTIREPLVRTVHSYAYALLRMEAQADDLPPPRLLAGAEQDVVVRDLLAGDLEEGALDWPEQLRPALSVPGFAEELRDLLLRAAERGLGPEDLVELGRRRGREEWIAAGRFWSQYEEVTLLQGAGGNALGVASAPALDAAELVTSALLALEDDPELREREQRRVRHLFVDDAQHLDPLQTQLVRLIGHAADEFVVAGDPDQSVFSFRGADPRLFADADEDGERTVLLTTAHRHAPVIRTAVTKLGSVLPGSSPQRKLVDAPDAEGGVVRVRLMPTPAAEASWIADQLRRAHLVDGVPWSEMAVLVRSPARTFLVLQRALRAAGVPIGSATEELPLAKQPAVRPLLAMLRLAADPELLDVDLAEMLLSSPLGGADPLALRRLRRGLRRLELAGGGQRSSDELLVEALRTNDVLTGLAEAEALPMRRIGGLLHAAHQAVVRGDGVEQVLWDLWQASGLEQRLLRLVDRGGSLGSQADRDLDAIVALFDAAGRYVDRLPKASVASFADYLSSQNIAGDTLAPAAMKSDGVSLLTAHASAGREWTVVSIAGVQEGSWPDLRLRGSVLGVERLVDLMSGVDDEKVSATAPILAEERRLFYLAASRARKTLLVSAVAGEDEQPSRFIDDLEENGADDGGLDSRMKPAGRSLVLAELVGELREVVCDESSDPERRQRAARQLAKLAAAGVPGAHPGTWYGLLEPSTAEPVHGPGDLIRISPSTVEVLVKCPLRWLIERHGGSDPAQLAAVTGTLVHGLAQAVAGGSSDEQIRAALDEAWVRVDAGAPWFSRRERSRVEQMLRNFISWLESSRKELIEAGVEQDIEVELPVGDSDTSDVRVLLRGRVDRVEMDKDGRPVVIDIKTGKVPISAADAEQHPQLAAYQLAVLLGAVEGGSKPGGARLVYVAKSNNKTGSTQREQAPLDEDGGKQWLELVRSAAGSAAGPEYGVTENPDCDRCPARGCCPLRPEGRQVTGP</sequence>
<dbReference type="AlphaFoldDB" id="R4SZ14"/>
<evidence type="ECO:0000259" key="17">
    <source>
        <dbReference type="PROSITE" id="PS51217"/>
    </source>
</evidence>
<dbReference type="EC" id="5.6.2.4" evidence="13"/>
<comment type="similarity">
    <text evidence="1">Belongs to the helicase family. UvrD subfamily.</text>
</comment>
<gene>
    <name evidence="18" type="ORF">AORI_1124</name>
</gene>
<keyword evidence="3 15" id="KW-0547">Nucleotide-binding</keyword>
<evidence type="ECO:0000256" key="3">
    <source>
        <dbReference type="ARBA" id="ARBA00022741"/>
    </source>
</evidence>
<dbReference type="EMBL" id="CP003410">
    <property type="protein sequence ID" value="AGM03713.1"/>
    <property type="molecule type" value="Genomic_DNA"/>
</dbReference>
<evidence type="ECO:0000256" key="7">
    <source>
        <dbReference type="ARBA" id="ARBA00022839"/>
    </source>
</evidence>
<dbReference type="GO" id="GO:0043138">
    <property type="term" value="F:3'-5' DNA helicase activity"/>
    <property type="evidence" value="ECO:0007669"/>
    <property type="project" value="UniProtKB-EC"/>
</dbReference>
<keyword evidence="2" id="KW-0540">Nuclease</keyword>
<comment type="catalytic activity">
    <reaction evidence="12">
        <text>Couples ATP hydrolysis with the unwinding of duplex DNA by translocating in the 3'-5' direction.</text>
        <dbReference type="EC" id="5.6.2.4"/>
    </reaction>
</comment>
<evidence type="ECO:0000256" key="15">
    <source>
        <dbReference type="PROSITE-ProRule" id="PRU00560"/>
    </source>
</evidence>
<reference evidence="18 19" key="1">
    <citation type="journal article" date="2013" name="BMC Genomics">
        <title>ContigScape: a Cytoscape plugin facilitating microbial genome gap closing.</title>
        <authorList>
            <person name="Tang B."/>
            <person name="Wang Q."/>
            <person name="Yang M."/>
            <person name="Xie F."/>
            <person name="Zhu Y."/>
            <person name="Zhuo Y."/>
            <person name="Wang S."/>
            <person name="Gao H."/>
            <person name="Ding X."/>
            <person name="Zhang L."/>
            <person name="Zhao G."/>
            <person name="Zheng H."/>
        </authorList>
    </citation>
    <scope>NUCLEOTIDE SEQUENCE [LARGE SCALE GENOMIC DNA]</scope>
    <source>
        <strain evidence="18 19">HCCB10007</strain>
    </source>
</reference>
<evidence type="ECO:0000256" key="11">
    <source>
        <dbReference type="ARBA" id="ARBA00023235"/>
    </source>
</evidence>
<feature type="binding site" evidence="15">
    <location>
        <begin position="56"/>
        <end position="63"/>
    </location>
    <ligand>
        <name>ATP</name>
        <dbReference type="ChEBI" id="CHEBI:30616"/>
    </ligand>
</feature>
<dbReference type="KEGG" id="aoi:AORI_1124"/>
<organism evidence="18 19">
    <name type="scientific">Amycolatopsis keratiniphila</name>
    <dbReference type="NCBI Taxonomy" id="129921"/>
    <lineage>
        <taxon>Bacteria</taxon>
        <taxon>Bacillati</taxon>
        <taxon>Actinomycetota</taxon>
        <taxon>Actinomycetes</taxon>
        <taxon>Pseudonocardiales</taxon>
        <taxon>Pseudonocardiaceae</taxon>
        <taxon>Amycolatopsis</taxon>
        <taxon>Amycolatopsis japonica group</taxon>
    </lineage>
</organism>
<dbReference type="PANTHER" id="PTHR11070">
    <property type="entry name" value="UVRD / RECB / PCRA DNA HELICASE FAMILY MEMBER"/>
    <property type="match status" value="1"/>
</dbReference>
<dbReference type="Pfam" id="PF12705">
    <property type="entry name" value="PDDEXK_1"/>
    <property type="match status" value="1"/>
</dbReference>
<keyword evidence="10" id="KW-0234">DNA repair</keyword>
<dbReference type="Gene3D" id="3.90.320.10">
    <property type="match status" value="1"/>
</dbReference>
<keyword evidence="7" id="KW-0269">Exonuclease</keyword>
<evidence type="ECO:0000256" key="8">
    <source>
        <dbReference type="ARBA" id="ARBA00022840"/>
    </source>
</evidence>
<comment type="catalytic activity">
    <reaction evidence="14">
        <text>ATP + H2O = ADP + phosphate + H(+)</text>
        <dbReference type="Rhea" id="RHEA:13065"/>
        <dbReference type="ChEBI" id="CHEBI:15377"/>
        <dbReference type="ChEBI" id="CHEBI:15378"/>
        <dbReference type="ChEBI" id="CHEBI:30616"/>
        <dbReference type="ChEBI" id="CHEBI:43474"/>
        <dbReference type="ChEBI" id="CHEBI:456216"/>
        <dbReference type="EC" id="5.6.2.4"/>
    </reaction>
</comment>
<evidence type="ECO:0000256" key="10">
    <source>
        <dbReference type="ARBA" id="ARBA00023204"/>
    </source>
</evidence>
<dbReference type="InterPro" id="IPR014017">
    <property type="entry name" value="DNA_helicase_UvrD-like_C"/>
</dbReference>
<dbReference type="GO" id="GO:0005524">
    <property type="term" value="F:ATP binding"/>
    <property type="evidence" value="ECO:0007669"/>
    <property type="project" value="UniProtKB-UniRule"/>
</dbReference>
<keyword evidence="11" id="KW-0413">Isomerase</keyword>
<keyword evidence="8 15" id="KW-0067">ATP-binding</keyword>
<dbReference type="PANTHER" id="PTHR11070:SF59">
    <property type="entry name" value="DNA 3'-5' HELICASE"/>
    <property type="match status" value="1"/>
</dbReference>
<evidence type="ECO:0000313" key="18">
    <source>
        <dbReference type="EMBL" id="AGM03713.1"/>
    </source>
</evidence>
<dbReference type="GO" id="GO:0003677">
    <property type="term" value="F:DNA binding"/>
    <property type="evidence" value="ECO:0007669"/>
    <property type="project" value="UniProtKB-KW"/>
</dbReference>
<evidence type="ECO:0000256" key="4">
    <source>
        <dbReference type="ARBA" id="ARBA00022763"/>
    </source>
</evidence>
<dbReference type="GO" id="GO:0004527">
    <property type="term" value="F:exonuclease activity"/>
    <property type="evidence" value="ECO:0007669"/>
    <property type="project" value="UniProtKB-KW"/>
</dbReference>
<dbReference type="PATRIC" id="fig|1156913.3.peg.1150"/>
<dbReference type="InterPro" id="IPR014016">
    <property type="entry name" value="UvrD-like_ATP-bd"/>
</dbReference>
<dbReference type="Gene3D" id="3.40.50.300">
    <property type="entry name" value="P-loop containing nucleotide triphosphate hydrolases"/>
    <property type="match status" value="2"/>
</dbReference>
<evidence type="ECO:0000313" key="19">
    <source>
        <dbReference type="Proteomes" id="UP000013968"/>
    </source>
</evidence>
<name>R4SZ14_9PSEU</name>
<dbReference type="Proteomes" id="UP000013968">
    <property type="component" value="Chromosome"/>
</dbReference>
<evidence type="ECO:0000256" key="9">
    <source>
        <dbReference type="ARBA" id="ARBA00023125"/>
    </source>
</evidence>
<accession>R4SZ14</accession>
<keyword evidence="5 15" id="KW-0378">Hydrolase</keyword>
<dbReference type="InterPro" id="IPR011604">
    <property type="entry name" value="PDDEXK-like_dom_sf"/>
</dbReference>
<feature type="domain" description="UvrD-like helicase C-terminal" evidence="17">
    <location>
        <begin position="348"/>
        <end position="650"/>
    </location>
</feature>
<dbReference type="PROSITE" id="PS51217">
    <property type="entry name" value="UVRD_HELICASE_CTER"/>
    <property type="match status" value="1"/>
</dbReference>
<keyword evidence="9" id="KW-0238">DNA-binding</keyword>
<evidence type="ECO:0000256" key="2">
    <source>
        <dbReference type="ARBA" id="ARBA00022722"/>
    </source>
</evidence>
<dbReference type="Gene3D" id="1.10.486.10">
    <property type="entry name" value="PCRA, domain 4"/>
    <property type="match status" value="1"/>
</dbReference>